<proteinExistence type="predicted"/>
<comment type="caution">
    <text evidence="3">The sequence shown here is derived from an EMBL/GenBank/DDBJ whole genome shotgun (WGS) entry which is preliminary data.</text>
</comment>
<accession>A0A7W9FRF5</accession>
<organism evidence="3 4">
    <name type="scientific">Brevundimonas vesicularis</name>
    <name type="common">Pseudomonas vesicularis</name>
    <dbReference type="NCBI Taxonomy" id="41276"/>
    <lineage>
        <taxon>Bacteria</taxon>
        <taxon>Pseudomonadati</taxon>
        <taxon>Pseudomonadota</taxon>
        <taxon>Alphaproteobacteria</taxon>
        <taxon>Caulobacterales</taxon>
        <taxon>Caulobacteraceae</taxon>
        <taxon>Brevundimonas</taxon>
    </lineage>
</organism>
<evidence type="ECO:0000256" key="1">
    <source>
        <dbReference type="SAM" id="Coils"/>
    </source>
</evidence>
<feature type="compositionally biased region" description="Basic and acidic residues" evidence="2">
    <location>
        <begin position="743"/>
        <end position="761"/>
    </location>
</feature>
<dbReference type="AlphaFoldDB" id="A0A7W9FRF5"/>
<name>A0A7W9FRF5_BREVE</name>
<dbReference type="RefSeq" id="WP_184277468.1">
    <property type="nucleotide sequence ID" value="NZ_JACHLJ010000001.1"/>
</dbReference>
<evidence type="ECO:0000313" key="4">
    <source>
        <dbReference type="Proteomes" id="UP000556201"/>
    </source>
</evidence>
<sequence length="1066" mass="114775">MSIRFRSVRRDQPRQTDDVAPAIAAPVPFWDAAGRSFKASAEDQWRNSTGGWREAEWTGDLWRRHREIERLTGQRLRPSAELTGLEVGDEGDGLLNTVSRVVSNTLDAPYRLLLGDPSIDDYEARIDALRAQYPALSAVPTREALWKTKDAELRQVRQRAQAAGELGAGGMIGGFAGGTVAAFGDPVNVVATVATGGAGAGRPLLTRMAMQGAANAGVELTQAPGRAIDAERFGGPDYTAREAAMDVTFAATAGAGFEVLGDLGKAGVRQLRARLPSGAADPEARGLGNALDRLLDDEAAIGPAADDFDAARAALATGGPLPRVQPEQGLEDLFANQSGGQVLPSVAVSQRGSPPAPAGVLEAAEYQGRTIYAGRFDPMTVEADAARFQYKAEGDADGVTNRLKGVERWDATASGKAILFEDLDGRMIVADGHQRRGLARRLAEQGWEDAQLDGYLFRARDGWTDREVRVVAALKNIREGSGAIMDAAKLFREAPGAMRDRSLPITGDFIHQARQLASLSDDGFRAVVNKVIPERYAAVIGEQAGDRPELHGDLVELIRRGEPKSVEGARALVQEGLLDDFIKSEGRQMDLFGGLPRESTVIARGRIREAVMGALRRDEKLNAALVRNAEAIEAGGNILARSDNERRLAVDRAASELVSRLALRSGEMGEAFAQAAAAVTKGETTPGAAAKGLVQRIRAAVAAGERLDVERAEVLNPSPPAEQALESAGLFDDMAGSGQRGQLEPKPEDARIEADGPPTEDRLDFAARTEAEARAFVEGERAAVEADRAALEDLKAQADASRPLADTRGQGVQFHGARSEIGDLSEGYYNPDNIYGGWETFYTTDATDIASGYGRKRATAKVYEVREREPVRFFDMEEDRTEAEWREFLGITDASHDYDQFALSEAVAEHGGRANLRQVMDEYRASGQEFDFSKDDVQELFSAFTDLIQAAGFGGMRHIGGLKTNRAAHEVKIYLRPHEQIELREVTPARAGISSEAQAQIDATAAQLAKREATLASAERQLVDLQEDLGRMQAEARPAGLFDDLDEPPRAQQAADVLRRCAPGGS</sequence>
<keyword evidence="3" id="KW-0808">Transferase</keyword>
<gene>
    <name evidence="3" type="ORF">HNP47_000090</name>
</gene>
<keyword evidence="1" id="KW-0175">Coiled coil</keyword>
<protein>
    <submittedName>
        <fullName evidence="3">GNAT superfamily N-acetyltransferase</fullName>
    </submittedName>
</protein>
<dbReference type="Proteomes" id="UP000556201">
    <property type="component" value="Unassembled WGS sequence"/>
</dbReference>
<feature type="region of interest" description="Disordered" evidence="2">
    <location>
        <begin position="1"/>
        <end position="20"/>
    </location>
</feature>
<dbReference type="GO" id="GO:0016740">
    <property type="term" value="F:transferase activity"/>
    <property type="evidence" value="ECO:0007669"/>
    <property type="project" value="UniProtKB-KW"/>
</dbReference>
<feature type="region of interest" description="Disordered" evidence="2">
    <location>
        <begin position="732"/>
        <end position="761"/>
    </location>
</feature>
<reference evidence="3 4" key="1">
    <citation type="submission" date="2020-08" db="EMBL/GenBank/DDBJ databases">
        <title>Functional genomics of gut bacteria from endangered species of beetles.</title>
        <authorList>
            <person name="Carlos-Shanley C."/>
        </authorList>
    </citation>
    <scope>NUCLEOTIDE SEQUENCE [LARGE SCALE GENOMIC DNA]</scope>
    <source>
        <strain evidence="3 4">S00192</strain>
    </source>
</reference>
<evidence type="ECO:0000256" key="2">
    <source>
        <dbReference type="SAM" id="MobiDB-lite"/>
    </source>
</evidence>
<dbReference type="EMBL" id="JACHLJ010000001">
    <property type="protein sequence ID" value="MBB5770121.1"/>
    <property type="molecule type" value="Genomic_DNA"/>
</dbReference>
<feature type="compositionally biased region" description="Basic and acidic residues" evidence="2">
    <location>
        <begin position="8"/>
        <end position="17"/>
    </location>
</feature>
<evidence type="ECO:0000313" key="3">
    <source>
        <dbReference type="EMBL" id="MBB5770121.1"/>
    </source>
</evidence>
<feature type="coiled-coil region" evidence="1">
    <location>
        <begin position="1001"/>
        <end position="1035"/>
    </location>
</feature>